<organism evidence="1">
    <name type="scientific">Uncultured Desulfatiglans sp</name>
    <dbReference type="NCBI Taxonomy" id="1748965"/>
    <lineage>
        <taxon>Bacteria</taxon>
        <taxon>Pseudomonadati</taxon>
        <taxon>Thermodesulfobacteriota</taxon>
        <taxon>Desulfobacteria</taxon>
        <taxon>Desulfatiglandales</taxon>
        <taxon>Desulfatiglandaceae</taxon>
        <taxon>Desulfatiglans</taxon>
        <taxon>environmental samples</taxon>
    </lineage>
</organism>
<evidence type="ECO:0000313" key="1">
    <source>
        <dbReference type="EMBL" id="VBB42050.1"/>
    </source>
</evidence>
<sequence length="48" mass="5863">MLDEIFRDARYAAELVRPFDLKTSRFPKGRLRTYWVFIHGRYSVSIRK</sequence>
<reference evidence="1" key="1">
    <citation type="submission" date="2018-07" db="EMBL/GenBank/DDBJ databases">
        <authorList>
            <consortium name="Genoscope - CEA"/>
            <person name="William W."/>
        </authorList>
    </citation>
    <scope>NUCLEOTIDE SEQUENCE</scope>
    <source>
        <strain evidence="1">IK1</strain>
    </source>
</reference>
<proteinExistence type="predicted"/>
<name>A0A653A1Z5_UNCDX</name>
<dbReference type="EMBL" id="UPXX01000013">
    <property type="protein sequence ID" value="VBB42050.1"/>
    <property type="molecule type" value="Genomic_DNA"/>
</dbReference>
<protein>
    <submittedName>
        <fullName evidence="1">Uncharacterized protein</fullName>
    </submittedName>
</protein>
<dbReference type="AlphaFoldDB" id="A0A653A1Z5"/>
<accession>A0A653A1Z5</accession>
<gene>
    <name evidence="1" type="ORF">TRIP_B200190</name>
</gene>